<feature type="repeat" description="RCC1" evidence="1">
    <location>
        <begin position="374"/>
        <end position="429"/>
    </location>
</feature>
<feature type="repeat" description="RCC1" evidence="1">
    <location>
        <begin position="5"/>
        <end position="65"/>
    </location>
</feature>
<dbReference type="Gene3D" id="2.130.10.30">
    <property type="entry name" value="Regulator of chromosome condensation 1/beta-lactamase-inhibitor protein II"/>
    <property type="match status" value="2"/>
</dbReference>
<evidence type="ECO:0000313" key="3">
    <source>
        <dbReference type="Proteomes" id="UP000813824"/>
    </source>
</evidence>
<dbReference type="PANTHER" id="PTHR45982:SF1">
    <property type="entry name" value="REGULATOR OF CHROMOSOME CONDENSATION"/>
    <property type="match status" value="1"/>
</dbReference>
<dbReference type="PANTHER" id="PTHR45982">
    <property type="entry name" value="REGULATOR OF CHROMOSOME CONDENSATION"/>
    <property type="match status" value="1"/>
</dbReference>
<evidence type="ECO:0000256" key="1">
    <source>
        <dbReference type="PROSITE-ProRule" id="PRU00235"/>
    </source>
</evidence>
<dbReference type="InterPro" id="IPR009091">
    <property type="entry name" value="RCC1/BLIP-II"/>
</dbReference>
<dbReference type="AlphaFoldDB" id="A0A8K0UNE6"/>
<sequence>MPSPKSLLSAGSNARGQLAIHSLDDAYTFTPTSFQDFPPGDLPTNTLAISQVACGSNFTLLLLDRAYPSGTRRELWASGDGSRGQLGPTYARDRPPYATFVPVDLRLSKYGLGEYSFHSIAAGWETSFVVLKCPGQDDVLASFGANDFGDLGIGSTKNDSPPDFGHIHKVDVKSFGEAVTKSTVSIDFVSAGTHHVVVHATFTYSDGRTGSTLIGWGTSRHGQLGTASAGGRPPSIQPSPVAVEPLGSTTFSMASAGSQHTSLLHSSGSSKAIGSNRKGQISGVDSLTNVTSIGSTWNGTYVVLEYPGSWSIMATGDNAKGQLGCQTSADQRDGTLETVYFPFTSNSHKLLRMACGSEHVVCLFSILADNKQCTEVWGWGWNEHGNLGLGHTDDLHLPTKIWPNSGDPSTAQALDVWGGCGTTWILVAETNP</sequence>
<dbReference type="GO" id="GO:0005737">
    <property type="term" value="C:cytoplasm"/>
    <property type="evidence" value="ECO:0007669"/>
    <property type="project" value="TreeGrafter"/>
</dbReference>
<evidence type="ECO:0000313" key="2">
    <source>
        <dbReference type="EMBL" id="KAH8099354.1"/>
    </source>
</evidence>
<comment type="caution">
    <text evidence="2">The sequence shown here is derived from an EMBL/GenBank/DDBJ whole genome shotgun (WGS) entry which is preliminary data.</text>
</comment>
<accession>A0A8K0UNE6</accession>
<proteinExistence type="predicted"/>
<dbReference type="InterPro" id="IPR051553">
    <property type="entry name" value="Ran_GTPase-activating"/>
</dbReference>
<dbReference type="Pfam" id="PF00415">
    <property type="entry name" value="RCC1"/>
    <property type="match status" value="2"/>
</dbReference>
<name>A0A8K0UNE6_9AGAR</name>
<dbReference type="PROSITE" id="PS50012">
    <property type="entry name" value="RCC1_3"/>
    <property type="match status" value="3"/>
</dbReference>
<feature type="repeat" description="RCC1" evidence="1">
    <location>
        <begin position="211"/>
        <end position="267"/>
    </location>
</feature>
<dbReference type="EMBL" id="JAEVFJ010000020">
    <property type="protein sequence ID" value="KAH8099354.1"/>
    <property type="molecule type" value="Genomic_DNA"/>
</dbReference>
<reference evidence="2" key="1">
    <citation type="journal article" date="2021" name="New Phytol.">
        <title>Evolutionary innovations through gain and loss of genes in the ectomycorrhizal Boletales.</title>
        <authorList>
            <person name="Wu G."/>
            <person name="Miyauchi S."/>
            <person name="Morin E."/>
            <person name="Kuo A."/>
            <person name="Drula E."/>
            <person name="Varga T."/>
            <person name="Kohler A."/>
            <person name="Feng B."/>
            <person name="Cao Y."/>
            <person name="Lipzen A."/>
            <person name="Daum C."/>
            <person name="Hundley H."/>
            <person name="Pangilinan J."/>
            <person name="Johnson J."/>
            <person name="Barry K."/>
            <person name="LaButti K."/>
            <person name="Ng V."/>
            <person name="Ahrendt S."/>
            <person name="Min B."/>
            <person name="Choi I.G."/>
            <person name="Park H."/>
            <person name="Plett J.M."/>
            <person name="Magnuson J."/>
            <person name="Spatafora J.W."/>
            <person name="Nagy L.G."/>
            <person name="Henrissat B."/>
            <person name="Grigoriev I.V."/>
            <person name="Yang Z.L."/>
            <person name="Xu J."/>
            <person name="Martin F.M."/>
        </authorList>
    </citation>
    <scope>NUCLEOTIDE SEQUENCE</scope>
    <source>
        <strain evidence="2">KKN 215</strain>
    </source>
</reference>
<keyword evidence="3" id="KW-1185">Reference proteome</keyword>
<protein>
    <submittedName>
        <fullName evidence="2">Regulator of chromosome condensation 1/beta-lactamase-inhibitor protein II</fullName>
    </submittedName>
</protein>
<dbReference type="Proteomes" id="UP000813824">
    <property type="component" value="Unassembled WGS sequence"/>
</dbReference>
<dbReference type="SUPFAM" id="SSF50985">
    <property type="entry name" value="RCC1/BLIP-II"/>
    <property type="match status" value="2"/>
</dbReference>
<gene>
    <name evidence="2" type="ORF">BXZ70DRAFT_894853</name>
</gene>
<dbReference type="OrthoDB" id="5370059at2759"/>
<organism evidence="2 3">
    <name type="scientific">Cristinia sonorae</name>
    <dbReference type="NCBI Taxonomy" id="1940300"/>
    <lineage>
        <taxon>Eukaryota</taxon>
        <taxon>Fungi</taxon>
        <taxon>Dikarya</taxon>
        <taxon>Basidiomycota</taxon>
        <taxon>Agaricomycotina</taxon>
        <taxon>Agaricomycetes</taxon>
        <taxon>Agaricomycetidae</taxon>
        <taxon>Agaricales</taxon>
        <taxon>Pleurotineae</taxon>
        <taxon>Stephanosporaceae</taxon>
        <taxon>Cristinia</taxon>
    </lineage>
</organism>
<dbReference type="GO" id="GO:0005085">
    <property type="term" value="F:guanyl-nucleotide exchange factor activity"/>
    <property type="evidence" value="ECO:0007669"/>
    <property type="project" value="TreeGrafter"/>
</dbReference>
<dbReference type="InterPro" id="IPR000408">
    <property type="entry name" value="Reg_chr_condens"/>
</dbReference>